<dbReference type="InterPro" id="IPR000620">
    <property type="entry name" value="EamA_dom"/>
</dbReference>
<evidence type="ECO:0000256" key="2">
    <source>
        <dbReference type="ARBA" id="ARBA00007635"/>
    </source>
</evidence>
<dbReference type="GO" id="GO:0022857">
    <property type="term" value="F:transmembrane transporter activity"/>
    <property type="evidence" value="ECO:0007669"/>
    <property type="project" value="InterPro"/>
</dbReference>
<feature type="transmembrane region" description="Helical" evidence="6">
    <location>
        <begin position="327"/>
        <end position="347"/>
    </location>
</feature>
<proteinExistence type="inferred from homology"/>
<comment type="similarity">
    <text evidence="2 6">Belongs to the drug/metabolite transporter (DMT) superfamily. Plant drug/metabolite exporter (P-DME) (TC 2.A.7.4) family.</text>
</comment>
<evidence type="ECO:0000256" key="6">
    <source>
        <dbReference type="RuleBase" id="RU363077"/>
    </source>
</evidence>
<evidence type="ECO:0000256" key="1">
    <source>
        <dbReference type="ARBA" id="ARBA00004141"/>
    </source>
</evidence>
<comment type="subcellular location">
    <subcellularLocation>
        <location evidence="1 6">Membrane</location>
        <topology evidence="1 6">Multi-pass membrane protein</topology>
    </subcellularLocation>
</comment>
<feature type="transmembrane region" description="Helical" evidence="6">
    <location>
        <begin position="139"/>
        <end position="166"/>
    </location>
</feature>
<feature type="transmembrane region" description="Helical" evidence="6">
    <location>
        <begin position="262"/>
        <end position="282"/>
    </location>
</feature>
<keyword evidence="3 6" id="KW-0812">Transmembrane</keyword>
<dbReference type="KEGG" id="cmax:111470325"/>
<feature type="transmembrane region" description="Helical" evidence="6">
    <location>
        <begin position="294"/>
        <end position="315"/>
    </location>
</feature>
<evidence type="ECO:0000256" key="5">
    <source>
        <dbReference type="ARBA" id="ARBA00023136"/>
    </source>
</evidence>
<evidence type="ECO:0000259" key="7">
    <source>
        <dbReference type="Pfam" id="PF00892"/>
    </source>
</evidence>
<keyword evidence="8" id="KW-1185">Reference proteome</keyword>
<evidence type="ECO:0000313" key="8">
    <source>
        <dbReference type="Proteomes" id="UP000504608"/>
    </source>
</evidence>
<dbReference type="GeneID" id="111470325"/>
<dbReference type="Pfam" id="PF00892">
    <property type="entry name" value="EamA"/>
    <property type="match status" value="1"/>
</dbReference>
<protein>
    <recommendedName>
        <fullName evidence="6">WAT1-related protein</fullName>
    </recommendedName>
</protein>
<sequence length="355" mass="39389">MSEGAVTWSSRKQPIVTLSTTKESLLLHVHVHVKLFGREEYSKEIGSLQTEGTKLMCDNASTIKLSKNPVLHGRSMHISVRFHFLRDLTKEGTVNLVFCGTRDQLADLLTKPLKLEAFQKLHKEFGCRITVCLDLQGVALIYTSASLAAATINAIPVITFLFALLFRVEMLKLKSIVGLAKVGGIVFCMGGLLVLVFYKGPQLTFFNNHHLFSIQKHHQNPLHVASTQTWIKGCFLMMASNTLWALSLVLQAFVLKCYPSTLLFTSLQCLVSSFQSFVIAIALERNLDEWKLSWNLRLLSVAYCGIVATGVTYSLQTWVIKKKGPVFLAMSTPIILVITTISSAVLLGESISLGR</sequence>
<dbReference type="AlphaFoldDB" id="A0A6J1I7H3"/>
<keyword evidence="5 6" id="KW-0472">Membrane</keyword>
<dbReference type="PANTHER" id="PTHR31218">
    <property type="entry name" value="WAT1-RELATED PROTEIN"/>
    <property type="match status" value="1"/>
</dbReference>
<feature type="transmembrane region" description="Helical" evidence="6">
    <location>
        <begin position="230"/>
        <end position="250"/>
    </location>
</feature>
<keyword evidence="4 6" id="KW-1133">Transmembrane helix</keyword>
<gene>
    <name evidence="9" type="primary">LOC111470325</name>
</gene>
<dbReference type="InterPro" id="IPR030184">
    <property type="entry name" value="WAT1-related"/>
</dbReference>
<name>A0A6J1I7H3_CUCMA</name>
<dbReference type="Proteomes" id="UP000504608">
    <property type="component" value="Unplaced"/>
</dbReference>
<evidence type="ECO:0000256" key="3">
    <source>
        <dbReference type="ARBA" id="ARBA00022692"/>
    </source>
</evidence>
<organism evidence="8 9">
    <name type="scientific">Cucurbita maxima</name>
    <name type="common">Pumpkin</name>
    <name type="synonym">Winter squash</name>
    <dbReference type="NCBI Taxonomy" id="3661"/>
    <lineage>
        <taxon>Eukaryota</taxon>
        <taxon>Viridiplantae</taxon>
        <taxon>Streptophyta</taxon>
        <taxon>Embryophyta</taxon>
        <taxon>Tracheophyta</taxon>
        <taxon>Spermatophyta</taxon>
        <taxon>Magnoliopsida</taxon>
        <taxon>eudicotyledons</taxon>
        <taxon>Gunneridae</taxon>
        <taxon>Pentapetalae</taxon>
        <taxon>rosids</taxon>
        <taxon>fabids</taxon>
        <taxon>Cucurbitales</taxon>
        <taxon>Cucurbitaceae</taxon>
        <taxon>Cucurbiteae</taxon>
        <taxon>Cucurbita</taxon>
    </lineage>
</organism>
<feature type="domain" description="EamA" evidence="7">
    <location>
        <begin position="232"/>
        <end position="353"/>
    </location>
</feature>
<dbReference type="CDD" id="cd09272">
    <property type="entry name" value="RNase_HI_RT_Ty1"/>
    <property type="match status" value="1"/>
</dbReference>
<evidence type="ECO:0000313" key="9">
    <source>
        <dbReference type="RefSeq" id="XP_022971648.1"/>
    </source>
</evidence>
<dbReference type="RefSeq" id="XP_022971648.1">
    <property type="nucleotide sequence ID" value="XM_023115880.1"/>
</dbReference>
<accession>A0A6J1I7H3</accession>
<dbReference type="OrthoDB" id="1718296at2759"/>
<evidence type="ECO:0000256" key="4">
    <source>
        <dbReference type="ARBA" id="ARBA00022989"/>
    </source>
</evidence>
<feature type="transmembrane region" description="Helical" evidence="6">
    <location>
        <begin position="178"/>
        <end position="198"/>
    </location>
</feature>
<dbReference type="GO" id="GO:0016020">
    <property type="term" value="C:membrane"/>
    <property type="evidence" value="ECO:0007669"/>
    <property type="project" value="UniProtKB-SubCell"/>
</dbReference>
<reference evidence="9" key="1">
    <citation type="submission" date="2025-08" db="UniProtKB">
        <authorList>
            <consortium name="RefSeq"/>
        </authorList>
    </citation>
    <scope>IDENTIFICATION</scope>
    <source>
        <tissue evidence="9">Young leaves</tissue>
    </source>
</reference>